<evidence type="ECO:0000256" key="9">
    <source>
        <dbReference type="SAM" id="Phobius"/>
    </source>
</evidence>
<evidence type="ECO:0000256" key="8">
    <source>
        <dbReference type="SAM" id="MobiDB-lite"/>
    </source>
</evidence>
<dbReference type="GO" id="GO:0051301">
    <property type="term" value="P:cell division"/>
    <property type="evidence" value="ECO:0007669"/>
    <property type="project" value="UniProtKB-KW"/>
</dbReference>
<keyword evidence="12" id="KW-1185">Reference proteome</keyword>
<accession>A0A1T5JN51</accession>
<evidence type="ECO:0000256" key="3">
    <source>
        <dbReference type="ARBA" id="ARBA00022618"/>
    </source>
</evidence>
<feature type="compositionally biased region" description="Low complexity" evidence="8">
    <location>
        <begin position="103"/>
        <end position="117"/>
    </location>
</feature>
<dbReference type="PROSITE" id="PS51779">
    <property type="entry name" value="POTRA"/>
    <property type="match status" value="1"/>
</dbReference>
<comment type="subcellular location">
    <subcellularLocation>
        <location evidence="1">Membrane</location>
    </subcellularLocation>
</comment>
<dbReference type="InterPro" id="IPR005548">
    <property type="entry name" value="Cell_div_FtsQ/DivIB_C"/>
</dbReference>
<sequence>MKRPSGFTPPPEGRRPVRGSAAGGADDASPDASEAASPRRSTSDTSRSTSRAGSGSGKSSRGDSLSAGDKKPRGAEASSSAHSSTPGARAKKTGSSSKESRAARPGSSASSAGTRTPQPGDDDARASSGFLPSVRQARRERKRVERAEVKRFTARSRRRRRTWLIAGGSVVGIGVLAAALAFSPILSVRTIEVDGAVRVSSDAVVQGLQPIVGSPFPLVDQSAIKAELVKYPLIESYSVESRPPDTLVVKLVERTPVGVIDTGEGFTVVDAAGVVIEASNTQPTGYPLIEVPDGVTSEGFQSAAGVLRAMPDELRQKVASVTAKTHDDVTLKLRDTDATVLWGSADDGAFKTLALERLMAATDPATVAQYDVSSRKTVVVREQP</sequence>
<dbReference type="EMBL" id="FUZP01000001">
    <property type="protein sequence ID" value="SKC52831.1"/>
    <property type="molecule type" value="Genomic_DNA"/>
</dbReference>
<dbReference type="OrthoDB" id="4793367at2"/>
<dbReference type="InterPro" id="IPR034746">
    <property type="entry name" value="POTRA"/>
</dbReference>
<dbReference type="Proteomes" id="UP000190857">
    <property type="component" value="Unassembled WGS sequence"/>
</dbReference>
<dbReference type="PANTHER" id="PTHR37820">
    <property type="entry name" value="CELL DIVISION PROTEIN DIVIB"/>
    <property type="match status" value="1"/>
</dbReference>
<feature type="transmembrane region" description="Helical" evidence="9">
    <location>
        <begin position="163"/>
        <end position="182"/>
    </location>
</feature>
<keyword evidence="5 9" id="KW-1133">Transmembrane helix</keyword>
<dbReference type="Pfam" id="PF08478">
    <property type="entry name" value="POTRA_1"/>
    <property type="match status" value="1"/>
</dbReference>
<evidence type="ECO:0000256" key="7">
    <source>
        <dbReference type="ARBA" id="ARBA00023306"/>
    </source>
</evidence>
<feature type="region of interest" description="Disordered" evidence="8">
    <location>
        <begin position="1"/>
        <end position="145"/>
    </location>
</feature>
<dbReference type="Pfam" id="PF03799">
    <property type="entry name" value="FtsQ_DivIB_C"/>
    <property type="match status" value="1"/>
</dbReference>
<keyword evidence="7" id="KW-0131">Cell cycle</keyword>
<dbReference type="PANTHER" id="PTHR37820:SF1">
    <property type="entry name" value="CELL DIVISION PROTEIN FTSQ"/>
    <property type="match status" value="1"/>
</dbReference>
<evidence type="ECO:0000313" key="12">
    <source>
        <dbReference type="Proteomes" id="UP000190857"/>
    </source>
</evidence>
<name>A0A1T5JN51_9MICO</name>
<evidence type="ECO:0000259" key="10">
    <source>
        <dbReference type="PROSITE" id="PS51779"/>
    </source>
</evidence>
<protein>
    <submittedName>
        <fullName evidence="11">Cell division septal protein FtsQ</fullName>
    </submittedName>
</protein>
<evidence type="ECO:0000256" key="6">
    <source>
        <dbReference type="ARBA" id="ARBA00023136"/>
    </source>
</evidence>
<feature type="domain" description="POTRA" evidence="10">
    <location>
        <begin position="186"/>
        <end position="254"/>
    </location>
</feature>
<evidence type="ECO:0000256" key="2">
    <source>
        <dbReference type="ARBA" id="ARBA00022475"/>
    </source>
</evidence>
<reference evidence="11 12" key="1">
    <citation type="submission" date="2017-02" db="EMBL/GenBank/DDBJ databases">
        <authorList>
            <person name="Peterson S.W."/>
        </authorList>
    </citation>
    <scope>NUCLEOTIDE SEQUENCE [LARGE SCALE GENOMIC DNA]</scope>
    <source>
        <strain evidence="11 12">VKM Ac-2059</strain>
    </source>
</reference>
<feature type="compositionally biased region" description="Low complexity" evidence="8">
    <location>
        <begin position="18"/>
        <end position="67"/>
    </location>
</feature>
<dbReference type="AlphaFoldDB" id="A0A1T5JN51"/>
<evidence type="ECO:0000256" key="4">
    <source>
        <dbReference type="ARBA" id="ARBA00022692"/>
    </source>
</evidence>
<evidence type="ECO:0000256" key="1">
    <source>
        <dbReference type="ARBA" id="ARBA00004370"/>
    </source>
</evidence>
<dbReference type="Gene3D" id="3.10.20.310">
    <property type="entry name" value="membrane protein fhac"/>
    <property type="match status" value="1"/>
</dbReference>
<dbReference type="InterPro" id="IPR013685">
    <property type="entry name" value="POTRA_FtsQ_type"/>
</dbReference>
<keyword evidence="2" id="KW-1003">Cell membrane</keyword>
<proteinExistence type="predicted"/>
<gene>
    <name evidence="11" type="ORF">SAMN06309945_1710</name>
</gene>
<dbReference type="GO" id="GO:0005886">
    <property type="term" value="C:plasma membrane"/>
    <property type="evidence" value="ECO:0007669"/>
    <property type="project" value="TreeGrafter"/>
</dbReference>
<dbReference type="STRING" id="123320.SAMN06309945_1710"/>
<evidence type="ECO:0000256" key="5">
    <source>
        <dbReference type="ARBA" id="ARBA00022989"/>
    </source>
</evidence>
<keyword evidence="3 11" id="KW-0132">Cell division</keyword>
<evidence type="ECO:0000313" key="11">
    <source>
        <dbReference type="EMBL" id="SKC52831.1"/>
    </source>
</evidence>
<dbReference type="RefSeq" id="WP_079727687.1">
    <property type="nucleotide sequence ID" value="NZ_FUZP01000001.1"/>
</dbReference>
<dbReference type="InterPro" id="IPR050487">
    <property type="entry name" value="FtsQ_DivIB"/>
</dbReference>
<keyword evidence="4 9" id="KW-0812">Transmembrane</keyword>
<organism evidence="11 12">
    <name type="scientific">Okibacterium fritillariae</name>
    <dbReference type="NCBI Taxonomy" id="123320"/>
    <lineage>
        <taxon>Bacteria</taxon>
        <taxon>Bacillati</taxon>
        <taxon>Actinomycetota</taxon>
        <taxon>Actinomycetes</taxon>
        <taxon>Micrococcales</taxon>
        <taxon>Microbacteriaceae</taxon>
        <taxon>Okibacterium</taxon>
    </lineage>
</organism>
<feature type="compositionally biased region" description="Polar residues" evidence="8">
    <location>
        <begin position="77"/>
        <end position="86"/>
    </location>
</feature>
<keyword evidence="6 9" id="KW-0472">Membrane</keyword>